<dbReference type="Gene3D" id="1.10.10.10">
    <property type="entry name" value="Winged helix-like DNA-binding domain superfamily/Winged helix DNA-binding domain"/>
    <property type="match status" value="1"/>
</dbReference>
<dbReference type="EMBL" id="MQVR01000014">
    <property type="protein sequence ID" value="OKL54500.1"/>
    <property type="molecule type" value="Genomic_DNA"/>
</dbReference>
<dbReference type="SUPFAM" id="SSF46767">
    <property type="entry name" value="Methylated DNA-protein cysteine methyltransferase, C-terminal domain"/>
    <property type="match status" value="1"/>
</dbReference>
<name>A0A1Q5Q4B9_9ACTO</name>
<protein>
    <recommendedName>
        <fullName evidence="2">Methylated-DNA-[protein]-cysteine S-methyltransferase DNA binding domain-containing protein</fullName>
    </recommendedName>
</protein>
<evidence type="ECO:0000313" key="4">
    <source>
        <dbReference type="Proteomes" id="UP000185628"/>
    </source>
</evidence>
<comment type="caution">
    <text evidence="3">The sequence shown here is derived from an EMBL/GenBank/DDBJ whole genome shotgun (WGS) entry which is preliminary data.</text>
</comment>
<dbReference type="PANTHER" id="PTHR42942">
    <property type="entry name" value="6-O-METHYLGUANINE DNA METHYLTRANSFERASE"/>
    <property type="match status" value="1"/>
</dbReference>
<dbReference type="AlphaFoldDB" id="A0A1Q5Q4B9"/>
<dbReference type="GO" id="GO:0006281">
    <property type="term" value="P:DNA repair"/>
    <property type="evidence" value="ECO:0007669"/>
    <property type="project" value="InterPro"/>
</dbReference>
<reference evidence="4" key="1">
    <citation type="submission" date="2016-12" db="EMBL/GenBank/DDBJ databases">
        <authorList>
            <person name="Meng X."/>
        </authorList>
    </citation>
    <scope>NUCLEOTIDE SEQUENCE [LARGE SCALE GENOMIC DNA]</scope>
    <source>
        <strain evidence="4">DSM 19116</strain>
    </source>
</reference>
<dbReference type="InterPro" id="IPR052520">
    <property type="entry name" value="ATL_DNA_repair"/>
</dbReference>
<dbReference type="InterPro" id="IPR014048">
    <property type="entry name" value="MethylDNA_cys_MeTrfase_DNA-bd"/>
</dbReference>
<organism evidence="3 4">
    <name type="scientific">Bowdeniella nasicola</name>
    <dbReference type="NCBI Taxonomy" id="208480"/>
    <lineage>
        <taxon>Bacteria</taxon>
        <taxon>Bacillati</taxon>
        <taxon>Actinomycetota</taxon>
        <taxon>Actinomycetes</taxon>
        <taxon>Actinomycetales</taxon>
        <taxon>Actinomycetaceae</taxon>
        <taxon>Bowdeniella</taxon>
    </lineage>
</organism>
<keyword evidence="1" id="KW-0227">DNA damage</keyword>
<dbReference type="InterPro" id="IPR036217">
    <property type="entry name" value="MethylDNA_cys_MeTrfase_DNAb"/>
</dbReference>
<dbReference type="InterPro" id="IPR036388">
    <property type="entry name" value="WH-like_DNA-bd_sf"/>
</dbReference>
<dbReference type="Proteomes" id="UP000185628">
    <property type="component" value="Unassembled WGS sequence"/>
</dbReference>
<dbReference type="RefSeq" id="WP_073716054.1">
    <property type="nucleotide sequence ID" value="NZ_MQVR01000014.1"/>
</dbReference>
<sequence>MTDTNTFELPGHAQRVLDIVDQIPSGRVSTYGLIAECLHARTGSGSARLVGQVMSRYGGASPWWRVVRADGTLPRQLRPDALAHYDDESTALVWRNPTKVDLDRAIWDPLTDA</sequence>
<dbReference type="CDD" id="cd06445">
    <property type="entry name" value="ATase"/>
    <property type="match status" value="1"/>
</dbReference>
<accession>A0A1Q5Q4B9</accession>
<dbReference type="STRING" id="208480.SAMN02910418_01940"/>
<dbReference type="Pfam" id="PF01035">
    <property type="entry name" value="DNA_binding_1"/>
    <property type="match status" value="1"/>
</dbReference>
<feature type="domain" description="Methylated-DNA-[protein]-cysteine S-methyltransferase DNA binding" evidence="2">
    <location>
        <begin position="13"/>
        <end position="74"/>
    </location>
</feature>
<keyword evidence="4" id="KW-1185">Reference proteome</keyword>
<proteinExistence type="predicted"/>
<dbReference type="PANTHER" id="PTHR42942:SF1">
    <property type="entry name" value="ALKYLTRANSFERASE-LIKE PROTEIN 1"/>
    <property type="match status" value="1"/>
</dbReference>
<evidence type="ECO:0000259" key="2">
    <source>
        <dbReference type="Pfam" id="PF01035"/>
    </source>
</evidence>
<evidence type="ECO:0000313" key="3">
    <source>
        <dbReference type="EMBL" id="OKL54500.1"/>
    </source>
</evidence>
<gene>
    <name evidence="3" type="ORF">BSZ39_03775</name>
</gene>
<evidence type="ECO:0000256" key="1">
    <source>
        <dbReference type="ARBA" id="ARBA00022763"/>
    </source>
</evidence>
<dbReference type="GO" id="GO:0003824">
    <property type="term" value="F:catalytic activity"/>
    <property type="evidence" value="ECO:0007669"/>
    <property type="project" value="InterPro"/>
</dbReference>